<dbReference type="SUPFAM" id="SSF53167">
    <property type="entry name" value="Purine and uridine phosphorylases"/>
    <property type="match status" value="1"/>
</dbReference>
<dbReference type="EC" id="2.4.2.1" evidence="4"/>
<organism evidence="11">
    <name type="scientific">bioreactor metagenome</name>
    <dbReference type="NCBI Taxonomy" id="1076179"/>
    <lineage>
        <taxon>unclassified sequences</taxon>
        <taxon>metagenomes</taxon>
        <taxon>ecological metagenomes</taxon>
    </lineage>
</organism>
<dbReference type="PIRSF" id="PIRSF000477">
    <property type="entry name" value="PurNPase"/>
    <property type="match status" value="1"/>
</dbReference>
<reference evidence="11" key="1">
    <citation type="submission" date="2019-08" db="EMBL/GenBank/DDBJ databases">
        <authorList>
            <person name="Kucharzyk K."/>
            <person name="Murdoch R.W."/>
            <person name="Higgins S."/>
            <person name="Loffler F."/>
        </authorList>
    </citation>
    <scope>NUCLEOTIDE SEQUENCE</scope>
</reference>
<protein>
    <recommendedName>
        <fullName evidence="4">purine-nucleoside phosphorylase</fullName>
        <ecNumber evidence="4">2.4.2.1</ecNumber>
    </recommendedName>
    <alternativeName>
        <fullName evidence="9">Inosine phosphorylase</fullName>
    </alternativeName>
    <alternativeName>
        <fullName evidence="8">Inosine-guanosine phosphorylase</fullName>
    </alternativeName>
</protein>
<feature type="domain" description="Nucleoside phosphorylase" evidence="10">
    <location>
        <begin position="44"/>
        <end position="290"/>
    </location>
</feature>
<dbReference type="GO" id="GO:0004731">
    <property type="term" value="F:purine-nucleoside phosphorylase activity"/>
    <property type="evidence" value="ECO:0007669"/>
    <property type="project" value="UniProtKB-EC"/>
</dbReference>
<comment type="pathway">
    <text evidence="1">Purine metabolism; purine nucleoside salvage.</text>
</comment>
<dbReference type="InterPro" id="IPR000845">
    <property type="entry name" value="Nucleoside_phosphorylase_d"/>
</dbReference>
<evidence type="ECO:0000313" key="11">
    <source>
        <dbReference type="EMBL" id="MPL89973.1"/>
    </source>
</evidence>
<dbReference type="CDD" id="cd09009">
    <property type="entry name" value="PNP-EcPNPII_like"/>
    <property type="match status" value="1"/>
</dbReference>
<dbReference type="PANTHER" id="PTHR11904:SF9">
    <property type="entry name" value="PURINE NUCLEOSIDE PHOSPHORYLASE-RELATED"/>
    <property type="match status" value="1"/>
</dbReference>
<evidence type="ECO:0000256" key="8">
    <source>
        <dbReference type="ARBA" id="ARBA00031036"/>
    </source>
</evidence>
<dbReference type="NCBIfam" id="NF006054">
    <property type="entry name" value="PRK08202.1"/>
    <property type="match status" value="1"/>
</dbReference>
<dbReference type="Gene3D" id="3.40.50.1580">
    <property type="entry name" value="Nucleoside phosphorylase domain"/>
    <property type="match status" value="1"/>
</dbReference>
<evidence type="ECO:0000256" key="5">
    <source>
        <dbReference type="ARBA" id="ARBA00022553"/>
    </source>
</evidence>
<comment type="similarity">
    <text evidence="2">Belongs to the PNP/MTAP phosphorylase family.</text>
</comment>
<comment type="subunit">
    <text evidence="3">Homotrimer.</text>
</comment>
<comment type="caution">
    <text evidence="11">The sequence shown here is derived from an EMBL/GenBank/DDBJ whole genome shotgun (WGS) entry which is preliminary data.</text>
</comment>
<dbReference type="InterPro" id="IPR011270">
    <property type="entry name" value="Pur_Nuc_Pase_Ino/Guo-sp"/>
</dbReference>
<sequence length="293" mass="32375">MLCIEIMFVVFTSRKQKYRIMEEQMKLYNEAAEYIASCIGETPRIAIILGSGLGALAEQLTDAVVVPYKEIPHFARSTADGHKGNLICGNLGDVRVLAMQGRFHYYEGYTMQQVTFPIRVMKLLGVEILLVSNAAGGINTTFKIGNLMIITDHINMLPNPLIGPNNEAFGTRFPDMTRTYDRELIARMEEIAREKNIPLKRGVYVGLTGPSYETPAEYAFYGKVGGDAIGMSTVPEVIIARHCGIRVFGMSVITNEGYHFADDFVNSGEDVIKAANEASAIMTTLFKALVARI</sequence>
<evidence type="ECO:0000256" key="2">
    <source>
        <dbReference type="ARBA" id="ARBA00006751"/>
    </source>
</evidence>
<dbReference type="NCBIfam" id="TIGR01697">
    <property type="entry name" value="PNPH-PUNA-XAPA"/>
    <property type="match status" value="1"/>
</dbReference>
<name>A0A644VH74_9ZZZZ</name>
<dbReference type="GO" id="GO:0009116">
    <property type="term" value="P:nucleoside metabolic process"/>
    <property type="evidence" value="ECO:0007669"/>
    <property type="project" value="InterPro"/>
</dbReference>
<dbReference type="Pfam" id="PF01048">
    <property type="entry name" value="PNP_UDP_1"/>
    <property type="match status" value="1"/>
</dbReference>
<dbReference type="InterPro" id="IPR018099">
    <property type="entry name" value="Purine_phosphorylase-2_CS"/>
</dbReference>
<keyword evidence="5" id="KW-0597">Phosphoprotein</keyword>
<evidence type="ECO:0000256" key="3">
    <source>
        <dbReference type="ARBA" id="ARBA00011233"/>
    </source>
</evidence>
<evidence type="ECO:0000256" key="4">
    <source>
        <dbReference type="ARBA" id="ARBA00011886"/>
    </source>
</evidence>
<evidence type="ECO:0000256" key="7">
    <source>
        <dbReference type="ARBA" id="ARBA00022679"/>
    </source>
</evidence>
<dbReference type="PROSITE" id="PS01240">
    <property type="entry name" value="PNP_MTAP_2"/>
    <property type="match status" value="1"/>
</dbReference>
<dbReference type="GO" id="GO:0005737">
    <property type="term" value="C:cytoplasm"/>
    <property type="evidence" value="ECO:0007669"/>
    <property type="project" value="TreeGrafter"/>
</dbReference>
<gene>
    <name evidence="11" type="primary">punA_9</name>
    <name evidence="11" type="ORF">SDC9_36018</name>
</gene>
<dbReference type="PANTHER" id="PTHR11904">
    <property type="entry name" value="METHYLTHIOADENOSINE/PURINE NUCLEOSIDE PHOSPHORYLASE"/>
    <property type="match status" value="1"/>
</dbReference>
<accession>A0A644VH74</accession>
<dbReference type="UniPathway" id="UPA00606"/>
<dbReference type="NCBIfam" id="TIGR01700">
    <property type="entry name" value="PNPH"/>
    <property type="match status" value="1"/>
</dbReference>
<evidence type="ECO:0000259" key="10">
    <source>
        <dbReference type="Pfam" id="PF01048"/>
    </source>
</evidence>
<dbReference type="InterPro" id="IPR011268">
    <property type="entry name" value="Purine_phosphorylase"/>
</dbReference>
<keyword evidence="7 11" id="KW-0808">Transferase</keyword>
<dbReference type="AlphaFoldDB" id="A0A644VH74"/>
<proteinExistence type="inferred from homology"/>
<dbReference type="EMBL" id="VSSQ01000291">
    <property type="protein sequence ID" value="MPL89973.1"/>
    <property type="molecule type" value="Genomic_DNA"/>
</dbReference>
<keyword evidence="6 11" id="KW-0328">Glycosyltransferase</keyword>
<dbReference type="FunFam" id="3.40.50.1580:FF:000010">
    <property type="entry name" value="Purine nucleoside phosphorylase"/>
    <property type="match status" value="1"/>
</dbReference>
<dbReference type="InterPro" id="IPR035994">
    <property type="entry name" value="Nucleoside_phosphorylase_sf"/>
</dbReference>
<evidence type="ECO:0000256" key="9">
    <source>
        <dbReference type="ARBA" id="ARBA00033072"/>
    </source>
</evidence>
<evidence type="ECO:0000256" key="1">
    <source>
        <dbReference type="ARBA" id="ARBA00005058"/>
    </source>
</evidence>
<evidence type="ECO:0000256" key="6">
    <source>
        <dbReference type="ARBA" id="ARBA00022676"/>
    </source>
</evidence>